<dbReference type="GO" id="GO:0070966">
    <property type="term" value="P:nuclear-transcribed mRNA catabolic process, no-go decay"/>
    <property type="evidence" value="ECO:0007669"/>
    <property type="project" value="InterPro"/>
</dbReference>
<comment type="caution">
    <text evidence="3">The sequence shown here is derived from an EMBL/GenBank/DDBJ whole genome shotgun (WGS) entry which is preliminary data.</text>
</comment>
<keyword evidence="4" id="KW-1185">Reference proteome</keyword>
<dbReference type="PANTHER" id="PTHR10853:SF0">
    <property type="entry name" value="PROTEIN PELOTA HOMOLOG"/>
    <property type="match status" value="1"/>
</dbReference>
<dbReference type="InterPro" id="IPR005142">
    <property type="entry name" value="eRF1_3"/>
</dbReference>
<dbReference type="SUPFAM" id="SSF53137">
    <property type="entry name" value="Translational machinery components"/>
    <property type="match status" value="1"/>
</dbReference>
<dbReference type="GO" id="GO:0070651">
    <property type="term" value="P:nonfunctional rRNA decay"/>
    <property type="evidence" value="ECO:0007669"/>
    <property type="project" value="TreeGrafter"/>
</dbReference>
<dbReference type="GO" id="GO:0070481">
    <property type="term" value="P:nuclear-transcribed mRNA catabolic process, non-stop decay"/>
    <property type="evidence" value="ECO:0007669"/>
    <property type="project" value="InterPro"/>
</dbReference>
<dbReference type="GO" id="GO:0071025">
    <property type="term" value="P:RNA surveillance"/>
    <property type="evidence" value="ECO:0007669"/>
    <property type="project" value="InterPro"/>
</dbReference>
<dbReference type="Pfam" id="PF03465">
    <property type="entry name" value="eRF1_3"/>
    <property type="match status" value="1"/>
</dbReference>
<name>A0A1R1PXY1_ZANCU</name>
<feature type="domain" description="eRF1" evidence="2">
    <location>
        <begin position="121"/>
        <end position="220"/>
    </location>
</feature>
<proteinExistence type="predicted"/>
<gene>
    <name evidence="3" type="ORF">AX774_g641</name>
</gene>
<feature type="compositionally biased region" description="Polar residues" evidence="1">
    <location>
        <begin position="242"/>
        <end position="252"/>
    </location>
</feature>
<dbReference type="PANTHER" id="PTHR10853">
    <property type="entry name" value="PELOTA"/>
    <property type="match status" value="1"/>
</dbReference>
<dbReference type="GO" id="GO:0005737">
    <property type="term" value="C:cytoplasm"/>
    <property type="evidence" value="ECO:0007669"/>
    <property type="project" value="TreeGrafter"/>
</dbReference>
<dbReference type="AlphaFoldDB" id="A0A1R1PXY1"/>
<dbReference type="InterPro" id="IPR042226">
    <property type="entry name" value="eFR1_2_sf"/>
</dbReference>
<evidence type="ECO:0000256" key="1">
    <source>
        <dbReference type="SAM" id="MobiDB-lite"/>
    </source>
</evidence>
<dbReference type="InterPro" id="IPR029064">
    <property type="entry name" value="Ribosomal_eL30-like_sf"/>
</dbReference>
<reference evidence="4" key="1">
    <citation type="submission" date="2017-01" db="EMBL/GenBank/DDBJ databases">
        <authorList>
            <person name="Wang Y."/>
            <person name="White M."/>
            <person name="Kvist S."/>
            <person name="Moncalvo J.-M."/>
        </authorList>
    </citation>
    <scope>NUCLEOTIDE SEQUENCE [LARGE SCALE GENOMIC DNA]</scope>
    <source>
        <strain evidence="4">COL-18-3</strain>
    </source>
</reference>
<sequence length="272" mass="29818">MSIIQYEKSINSFYEKIFMGMKTCFLNNGNSGTANYGKNIKAVIVGSPGGIMADKFILYCKQHLDGSSNNKTFLDKLLKVSCASGHKSSLEQVLKEPSVIAKLGDIKATQEVALLDKLFFLLNKNTEDIECTTTSVLFGYSSINKAFEAQNYAPTLIKFLLVSDSIFNTDDFAHRKRLVDFVDTLKSSTSAEIVTFSSLHYSGEQLVSMGGMAAILNYPIVGEDEEVGTGERKSEDGRKRTASANQDNANSSEVDHYDTDTDSESVKGTLIT</sequence>
<accession>A0A1R1PXY1</accession>
<dbReference type="Gene3D" id="3.30.1330.30">
    <property type="match status" value="1"/>
</dbReference>
<dbReference type="InterPro" id="IPR004405">
    <property type="entry name" value="TF_pelota"/>
</dbReference>
<dbReference type="GO" id="GO:0032790">
    <property type="term" value="P:ribosome disassembly"/>
    <property type="evidence" value="ECO:0007669"/>
    <property type="project" value="TreeGrafter"/>
</dbReference>
<evidence type="ECO:0000259" key="2">
    <source>
        <dbReference type="Pfam" id="PF03465"/>
    </source>
</evidence>
<organism evidence="3 4">
    <name type="scientific">Zancudomyces culisetae</name>
    <name type="common">Gut fungus</name>
    <name type="synonym">Smittium culisetae</name>
    <dbReference type="NCBI Taxonomy" id="1213189"/>
    <lineage>
        <taxon>Eukaryota</taxon>
        <taxon>Fungi</taxon>
        <taxon>Fungi incertae sedis</taxon>
        <taxon>Zoopagomycota</taxon>
        <taxon>Kickxellomycotina</taxon>
        <taxon>Harpellomycetes</taxon>
        <taxon>Harpellales</taxon>
        <taxon>Legeriomycetaceae</taxon>
        <taxon>Zancudomyces</taxon>
    </lineage>
</organism>
<dbReference type="Proteomes" id="UP000188320">
    <property type="component" value="Unassembled WGS sequence"/>
</dbReference>
<dbReference type="Gene3D" id="3.30.420.60">
    <property type="entry name" value="eRF1 domain 2"/>
    <property type="match status" value="1"/>
</dbReference>
<evidence type="ECO:0000313" key="4">
    <source>
        <dbReference type="Proteomes" id="UP000188320"/>
    </source>
</evidence>
<dbReference type="OrthoDB" id="10249111at2759"/>
<dbReference type="EMBL" id="LSSK01000043">
    <property type="protein sequence ID" value="OMH85799.1"/>
    <property type="molecule type" value="Genomic_DNA"/>
</dbReference>
<feature type="region of interest" description="Disordered" evidence="1">
    <location>
        <begin position="226"/>
        <end position="272"/>
    </location>
</feature>
<protein>
    <submittedName>
        <fullName evidence="3">Protein pelota-like protein</fullName>
    </submittedName>
</protein>
<feature type="compositionally biased region" description="Basic and acidic residues" evidence="1">
    <location>
        <begin position="229"/>
        <end position="239"/>
    </location>
</feature>
<evidence type="ECO:0000313" key="3">
    <source>
        <dbReference type="EMBL" id="OMH85799.1"/>
    </source>
</evidence>
<dbReference type="SUPFAM" id="SSF55315">
    <property type="entry name" value="L30e-like"/>
    <property type="match status" value="1"/>
</dbReference>